<gene>
    <name evidence="1" type="ORF">J2X98_004010</name>
</gene>
<proteinExistence type="predicted"/>
<sequence>MGTRSMDGDRWALAGCACKRWLQILSYLREISRDPAWWNALLVITLAAVGTLDAPDG</sequence>
<accession>A0ABT9S007</accession>
<dbReference type="EMBL" id="JAUSRE010000027">
    <property type="protein sequence ID" value="MDP9890396.1"/>
    <property type="molecule type" value="Genomic_DNA"/>
</dbReference>
<organism evidence="1 2">
    <name type="scientific">Pseudarthrobacter enclensis</name>
    <dbReference type="NCBI Taxonomy" id="993070"/>
    <lineage>
        <taxon>Bacteria</taxon>
        <taxon>Bacillati</taxon>
        <taxon>Actinomycetota</taxon>
        <taxon>Actinomycetes</taxon>
        <taxon>Micrococcales</taxon>
        <taxon>Micrococcaceae</taxon>
        <taxon>Pseudarthrobacter</taxon>
    </lineage>
</organism>
<evidence type="ECO:0000313" key="1">
    <source>
        <dbReference type="EMBL" id="MDP9890396.1"/>
    </source>
</evidence>
<dbReference type="Proteomes" id="UP001226577">
    <property type="component" value="Unassembled WGS sequence"/>
</dbReference>
<evidence type="ECO:0008006" key="3">
    <source>
        <dbReference type="Google" id="ProtNLM"/>
    </source>
</evidence>
<protein>
    <recommendedName>
        <fullName evidence="3">Transposase</fullName>
    </recommendedName>
</protein>
<comment type="caution">
    <text evidence="1">The sequence shown here is derived from an EMBL/GenBank/DDBJ whole genome shotgun (WGS) entry which is preliminary data.</text>
</comment>
<name>A0ABT9S007_9MICC</name>
<reference evidence="1 2" key="1">
    <citation type="submission" date="2023-07" db="EMBL/GenBank/DDBJ databases">
        <title>Sorghum-associated microbial communities from plants grown in Nebraska, USA.</title>
        <authorList>
            <person name="Schachtman D."/>
        </authorList>
    </citation>
    <scope>NUCLEOTIDE SEQUENCE [LARGE SCALE GENOMIC DNA]</scope>
    <source>
        <strain evidence="1 2">CC222</strain>
    </source>
</reference>
<evidence type="ECO:0000313" key="2">
    <source>
        <dbReference type="Proteomes" id="UP001226577"/>
    </source>
</evidence>
<keyword evidence="2" id="KW-1185">Reference proteome</keyword>